<keyword evidence="3" id="KW-0949">S-adenosyl-L-methionine</keyword>
<dbReference type="SUPFAM" id="SSF46785">
    <property type="entry name" value="Winged helix' DNA-binding domain"/>
    <property type="match status" value="1"/>
</dbReference>
<keyword evidence="6" id="KW-1185">Reference proteome</keyword>
<sequence length="100" mass="11204">MSQNTSDVEQEEQHCAHAMQLVTSVAVPFVLNVLIELQVLEILAKARANAGLSAKEIASQFPTNNLEAASMLYRMLRLLEMMVIMMLKDFMGCKFNQLSN</sequence>
<dbReference type="GO" id="GO:0046983">
    <property type="term" value="F:protein dimerization activity"/>
    <property type="evidence" value="ECO:0007669"/>
    <property type="project" value="InterPro"/>
</dbReference>
<dbReference type="InterPro" id="IPR036390">
    <property type="entry name" value="WH_DNA-bd_sf"/>
</dbReference>
<gene>
    <name evidence="5" type="ORF">LIER_20719</name>
</gene>
<organism evidence="5 6">
    <name type="scientific">Lithospermum erythrorhizon</name>
    <name type="common">Purple gromwell</name>
    <name type="synonym">Lithospermum officinale var. erythrorhizon</name>
    <dbReference type="NCBI Taxonomy" id="34254"/>
    <lineage>
        <taxon>Eukaryota</taxon>
        <taxon>Viridiplantae</taxon>
        <taxon>Streptophyta</taxon>
        <taxon>Embryophyta</taxon>
        <taxon>Tracheophyta</taxon>
        <taxon>Spermatophyta</taxon>
        <taxon>Magnoliopsida</taxon>
        <taxon>eudicotyledons</taxon>
        <taxon>Gunneridae</taxon>
        <taxon>Pentapetalae</taxon>
        <taxon>asterids</taxon>
        <taxon>lamiids</taxon>
        <taxon>Boraginales</taxon>
        <taxon>Boraginaceae</taxon>
        <taxon>Boraginoideae</taxon>
        <taxon>Lithospermeae</taxon>
        <taxon>Lithospermum</taxon>
    </lineage>
</organism>
<dbReference type="InterPro" id="IPR012967">
    <property type="entry name" value="COMT_dimerisation"/>
</dbReference>
<evidence type="ECO:0000259" key="4">
    <source>
        <dbReference type="Pfam" id="PF08100"/>
    </source>
</evidence>
<evidence type="ECO:0000313" key="6">
    <source>
        <dbReference type="Proteomes" id="UP001454036"/>
    </source>
</evidence>
<dbReference type="InterPro" id="IPR036388">
    <property type="entry name" value="WH-like_DNA-bd_sf"/>
</dbReference>
<feature type="domain" description="O-methyltransferase dimerisation" evidence="4">
    <location>
        <begin position="19"/>
        <end position="79"/>
    </location>
</feature>
<evidence type="ECO:0000313" key="5">
    <source>
        <dbReference type="EMBL" id="GAA0165274.1"/>
    </source>
</evidence>
<comment type="caution">
    <text evidence="5">The sequence shown here is derived from an EMBL/GenBank/DDBJ whole genome shotgun (WGS) entry which is preliminary data.</text>
</comment>
<evidence type="ECO:0000256" key="2">
    <source>
        <dbReference type="ARBA" id="ARBA00022679"/>
    </source>
</evidence>
<dbReference type="GO" id="GO:0032259">
    <property type="term" value="P:methylation"/>
    <property type="evidence" value="ECO:0007669"/>
    <property type="project" value="UniProtKB-KW"/>
</dbReference>
<protein>
    <recommendedName>
        <fullName evidence="4">O-methyltransferase dimerisation domain-containing protein</fullName>
    </recommendedName>
</protein>
<dbReference type="GO" id="GO:0008757">
    <property type="term" value="F:S-adenosylmethionine-dependent methyltransferase activity"/>
    <property type="evidence" value="ECO:0007669"/>
    <property type="project" value="UniProtKB-ARBA"/>
</dbReference>
<evidence type="ECO:0000256" key="3">
    <source>
        <dbReference type="ARBA" id="ARBA00022691"/>
    </source>
</evidence>
<name>A0AAV3QMH0_LITER</name>
<dbReference type="Proteomes" id="UP001454036">
    <property type="component" value="Unassembled WGS sequence"/>
</dbReference>
<dbReference type="Pfam" id="PF08100">
    <property type="entry name" value="Dimerisation"/>
    <property type="match status" value="1"/>
</dbReference>
<proteinExistence type="predicted"/>
<accession>A0AAV3QMH0</accession>
<reference evidence="5 6" key="1">
    <citation type="submission" date="2024-01" db="EMBL/GenBank/DDBJ databases">
        <title>The complete chloroplast genome sequence of Lithospermum erythrorhizon: insights into the phylogenetic relationship among Boraginaceae species and the maternal lineages of purple gromwells.</title>
        <authorList>
            <person name="Okada T."/>
            <person name="Watanabe K."/>
        </authorList>
    </citation>
    <scope>NUCLEOTIDE SEQUENCE [LARGE SCALE GENOMIC DNA]</scope>
</reference>
<dbReference type="AlphaFoldDB" id="A0AAV3QMH0"/>
<dbReference type="GO" id="GO:0009813">
    <property type="term" value="P:flavonoid biosynthetic process"/>
    <property type="evidence" value="ECO:0007669"/>
    <property type="project" value="UniProtKB-ARBA"/>
</dbReference>
<evidence type="ECO:0000256" key="1">
    <source>
        <dbReference type="ARBA" id="ARBA00022603"/>
    </source>
</evidence>
<dbReference type="FunFam" id="1.10.10.10:FF:000357">
    <property type="entry name" value="Caffeic acid 3-O-methyltransferase"/>
    <property type="match status" value="1"/>
</dbReference>
<dbReference type="Gene3D" id="1.10.10.10">
    <property type="entry name" value="Winged helix-like DNA-binding domain superfamily/Winged helix DNA-binding domain"/>
    <property type="match status" value="1"/>
</dbReference>
<dbReference type="EMBL" id="BAABME010005321">
    <property type="protein sequence ID" value="GAA0165274.1"/>
    <property type="molecule type" value="Genomic_DNA"/>
</dbReference>
<keyword evidence="1" id="KW-0489">Methyltransferase</keyword>
<keyword evidence="2" id="KW-0808">Transferase</keyword>